<evidence type="ECO:0000313" key="1">
    <source>
        <dbReference type="EMBL" id="MBB5317404.1"/>
    </source>
</evidence>
<reference evidence="1" key="1">
    <citation type="submission" date="2020-08" db="EMBL/GenBank/DDBJ databases">
        <title>Genomic Encyclopedia of Type Strains, Phase IV (KMG-V): Genome sequencing to study the core and pangenomes of soil and plant-associated prokaryotes.</title>
        <authorList>
            <person name="Whitman W."/>
        </authorList>
    </citation>
    <scope>NUCLEOTIDE SEQUENCE [LARGE SCALE GENOMIC DNA]</scope>
    <source>
        <strain evidence="1">M8UP27</strain>
    </source>
</reference>
<protein>
    <submittedName>
        <fullName evidence="1">Uncharacterized protein</fullName>
    </submittedName>
</protein>
<sequence length="54" mass="5674">MISLRDCMKCVSDTKCRAMSHGGRIVPTVTTGNLTGSSVYPVTHILSGGCLKSC</sequence>
<dbReference type="AlphaFoldDB" id="A0A7W8IHT1"/>
<dbReference type="Proteomes" id="UP000568106">
    <property type="component" value="Unassembled WGS sequence"/>
</dbReference>
<accession>A0A7W8IHT1</accession>
<gene>
    <name evidence="1" type="ORF">HDF09_002073</name>
</gene>
<organism evidence="1 2">
    <name type="scientific">Tunturiibacter empetritectus</name>
    <dbReference type="NCBI Taxonomy" id="3069691"/>
    <lineage>
        <taxon>Bacteria</taxon>
        <taxon>Pseudomonadati</taxon>
        <taxon>Acidobacteriota</taxon>
        <taxon>Terriglobia</taxon>
        <taxon>Terriglobales</taxon>
        <taxon>Acidobacteriaceae</taxon>
        <taxon>Tunturiibacter</taxon>
    </lineage>
</organism>
<keyword evidence="2" id="KW-1185">Reference proteome</keyword>
<dbReference type="EMBL" id="JACHDY010000002">
    <property type="protein sequence ID" value="MBB5317404.1"/>
    <property type="molecule type" value="Genomic_DNA"/>
</dbReference>
<evidence type="ECO:0000313" key="2">
    <source>
        <dbReference type="Proteomes" id="UP000568106"/>
    </source>
</evidence>
<comment type="caution">
    <text evidence="1">The sequence shown here is derived from an EMBL/GenBank/DDBJ whole genome shotgun (WGS) entry which is preliminary data.</text>
</comment>
<name>A0A7W8IHT1_9BACT</name>
<proteinExistence type="predicted"/>